<accession>A0AAD6T0F1</accession>
<organism evidence="2 3">
    <name type="scientific">Mycena alexandri</name>
    <dbReference type="NCBI Taxonomy" id="1745969"/>
    <lineage>
        <taxon>Eukaryota</taxon>
        <taxon>Fungi</taxon>
        <taxon>Dikarya</taxon>
        <taxon>Basidiomycota</taxon>
        <taxon>Agaricomycotina</taxon>
        <taxon>Agaricomycetes</taxon>
        <taxon>Agaricomycetidae</taxon>
        <taxon>Agaricales</taxon>
        <taxon>Marasmiineae</taxon>
        <taxon>Mycenaceae</taxon>
        <taxon>Mycena</taxon>
    </lineage>
</organism>
<evidence type="ECO:0000313" key="3">
    <source>
        <dbReference type="Proteomes" id="UP001218188"/>
    </source>
</evidence>
<keyword evidence="3" id="KW-1185">Reference proteome</keyword>
<feature type="chain" id="PRO_5042081017" evidence="1">
    <location>
        <begin position="23"/>
        <end position="162"/>
    </location>
</feature>
<evidence type="ECO:0000256" key="1">
    <source>
        <dbReference type="SAM" id="SignalP"/>
    </source>
</evidence>
<name>A0AAD6T0F1_9AGAR</name>
<dbReference type="EMBL" id="JARJCM010000039">
    <property type="protein sequence ID" value="KAJ7037123.1"/>
    <property type="molecule type" value="Genomic_DNA"/>
</dbReference>
<protein>
    <submittedName>
        <fullName evidence="2">Uncharacterized protein</fullName>
    </submittedName>
</protein>
<dbReference type="Proteomes" id="UP001218188">
    <property type="component" value="Unassembled WGS sequence"/>
</dbReference>
<feature type="signal peptide" evidence="1">
    <location>
        <begin position="1"/>
        <end position="22"/>
    </location>
</feature>
<keyword evidence="1" id="KW-0732">Signal</keyword>
<sequence length="162" mass="17103">MQFFTSFVLSAMHDIIAVCADASNPTPPRSALNDWAQTTVSGLLQATSVAALTTASDAFFADDVSIVLNGKVFTVAEYNAQRLGLGFNGTTTVKISAGLEVPTVANSSLAGEVALFFNVQVMGIPDVASTMNLIIRPDPFVSGPDTRRVYSLDQVATLQIQT</sequence>
<comment type="caution">
    <text evidence="2">The sequence shown here is derived from an EMBL/GenBank/DDBJ whole genome shotgun (WGS) entry which is preliminary data.</text>
</comment>
<evidence type="ECO:0000313" key="2">
    <source>
        <dbReference type="EMBL" id="KAJ7037123.1"/>
    </source>
</evidence>
<proteinExistence type="predicted"/>
<dbReference type="AlphaFoldDB" id="A0AAD6T0F1"/>
<reference evidence="2" key="1">
    <citation type="submission" date="2023-03" db="EMBL/GenBank/DDBJ databases">
        <title>Massive genome expansion in bonnet fungi (Mycena s.s.) driven by repeated elements and novel gene families across ecological guilds.</title>
        <authorList>
            <consortium name="Lawrence Berkeley National Laboratory"/>
            <person name="Harder C.B."/>
            <person name="Miyauchi S."/>
            <person name="Viragh M."/>
            <person name="Kuo A."/>
            <person name="Thoen E."/>
            <person name="Andreopoulos B."/>
            <person name="Lu D."/>
            <person name="Skrede I."/>
            <person name="Drula E."/>
            <person name="Henrissat B."/>
            <person name="Morin E."/>
            <person name="Kohler A."/>
            <person name="Barry K."/>
            <person name="LaButti K."/>
            <person name="Morin E."/>
            <person name="Salamov A."/>
            <person name="Lipzen A."/>
            <person name="Mereny Z."/>
            <person name="Hegedus B."/>
            <person name="Baldrian P."/>
            <person name="Stursova M."/>
            <person name="Weitz H."/>
            <person name="Taylor A."/>
            <person name="Grigoriev I.V."/>
            <person name="Nagy L.G."/>
            <person name="Martin F."/>
            <person name="Kauserud H."/>
        </authorList>
    </citation>
    <scope>NUCLEOTIDE SEQUENCE</scope>
    <source>
        <strain evidence="2">CBHHK200</strain>
    </source>
</reference>
<gene>
    <name evidence="2" type="ORF">C8F04DRAFT_1393866</name>
</gene>